<dbReference type="AlphaFoldDB" id="A0A1R3I5K6"/>
<protein>
    <submittedName>
        <fullName evidence="1">Uncharacterized protein</fullName>
    </submittedName>
</protein>
<organism evidence="1 2">
    <name type="scientific">Corchorus olitorius</name>
    <dbReference type="NCBI Taxonomy" id="93759"/>
    <lineage>
        <taxon>Eukaryota</taxon>
        <taxon>Viridiplantae</taxon>
        <taxon>Streptophyta</taxon>
        <taxon>Embryophyta</taxon>
        <taxon>Tracheophyta</taxon>
        <taxon>Spermatophyta</taxon>
        <taxon>Magnoliopsida</taxon>
        <taxon>eudicotyledons</taxon>
        <taxon>Gunneridae</taxon>
        <taxon>Pentapetalae</taxon>
        <taxon>rosids</taxon>
        <taxon>malvids</taxon>
        <taxon>Malvales</taxon>
        <taxon>Malvaceae</taxon>
        <taxon>Grewioideae</taxon>
        <taxon>Apeibeae</taxon>
        <taxon>Corchorus</taxon>
    </lineage>
</organism>
<dbReference type="Proteomes" id="UP000187203">
    <property type="component" value="Unassembled WGS sequence"/>
</dbReference>
<keyword evidence="2" id="KW-1185">Reference proteome</keyword>
<reference evidence="2" key="1">
    <citation type="submission" date="2013-09" db="EMBL/GenBank/DDBJ databases">
        <title>Corchorus olitorius genome sequencing.</title>
        <authorList>
            <person name="Alam M."/>
            <person name="Haque M.S."/>
            <person name="Islam M.S."/>
            <person name="Emdad E.M."/>
            <person name="Islam M.M."/>
            <person name="Ahmed B."/>
            <person name="Halim A."/>
            <person name="Hossen Q.M.M."/>
            <person name="Hossain M.Z."/>
            <person name="Ahmed R."/>
            <person name="Khan M.M."/>
            <person name="Islam R."/>
            <person name="Rashid M.M."/>
            <person name="Khan S.A."/>
            <person name="Rahman M.S."/>
            <person name="Alam M."/>
            <person name="Yahiya A.S."/>
            <person name="Khan M.S."/>
            <person name="Azam M.S."/>
            <person name="Haque T."/>
            <person name="Lashkar M.Z.H."/>
            <person name="Akhand A.I."/>
            <person name="Morshed G."/>
            <person name="Roy S."/>
            <person name="Uddin K.S."/>
            <person name="Rabeya T."/>
            <person name="Hossain A.S."/>
            <person name="Chowdhury A."/>
            <person name="Snigdha A.R."/>
            <person name="Mortoza M.S."/>
            <person name="Matin S.A."/>
            <person name="Hoque S.M.E."/>
            <person name="Islam M.K."/>
            <person name="Roy D.K."/>
            <person name="Haider R."/>
            <person name="Moosa M.M."/>
            <person name="Elias S.M."/>
            <person name="Hasan A.M."/>
            <person name="Jahan S."/>
            <person name="Shafiuddin M."/>
            <person name="Mahmood N."/>
            <person name="Shommy N.S."/>
        </authorList>
    </citation>
    <scope>NUCLEOTIDE SEQUENCE [LARGE SCALE GENOMIC DNA]</scope>
    <source>
        <strain evidence="2">cv. O-4</strain>
    </source>
</reference>
<proteinExistence type="predicted"/>
<gene>
    <name evidence="1" type="ORF">COLO4_24977</name>
</gene>
<name>A0A1R3I5K6_9ROSI</name>
<dbReference type="EMBL" id="AWUE01018872">
    <property type="protein sequence ID" value="OMO77886.1"/>
    <property type="molecule type" value="Genomic_DNA"/>
</dbReference>
<accession>A0A1R3I5K6</accession>
<evidence type="ECO:0000313" key="2">
    <source>
        <dbReference type="Proteomes" id="UP000187203"/>
    </source>
</evidence>
<evidence type="ECO:0000313" key="1">
    <source>
        <dbReference type="EMBL" id="OMO77886.1"/>
    </source>
</evidence>
<comment type="caution">
    <text evidence="1">The sequence shown here is derived from an EMBL/GenBank/DDBJ whole genome shotgun (WGS) entry which is preliminary data.</text>
</comment>
<sequence length="117" mass="13525">MASIENHMKIVGQELRNDHWPRPIDTSIELYSAHQPRCIQEVHSFSSGKCRMKCKRSSRLFRLTTDRVAHPTTLLQTPFEARHRQEVAKKAACIHLPRFGHYTSSFDTLDFSFGTPT</sequence>